<proteinExistence type="predicted"/>
<gene>
    <name evidence="2" type="ORF">UU65_C0002G0122</name>
</gene>
<dbReference type="EMBL" id="LCBL01000002">
    <property type="protein sequence ID" value="KKS09344.1"/>
    <property type="molecule type" value="Genomic_DNA"/>
</dbReference>
<evidence type="ECO:0000313" key="2">
    <source>
        <dbReference type="EMBL" id="KKS09344.1"/>
    </source>
</evidence>
<comment type="caution">
    <text evidence="2">The sequence shown here is derived from an EMBL/GenBank/DDBJ whole genome shotgun (WGS) entry which is preliminary data.</text>
</comment>
<feature type="region of interest" description="Disordered" evidence="1">
    <location>
        <begin position="1"/>
        <end position="39"/>
    </location>
</feature>
<name>A0A0G0W8M5_UNCC2</name>
<dbReference type="Proteomes" id="UP000033869">
    <property type="component" value="Unassembled WGS sequence"/>
</dbReference>
<organism evidence="2 3">
    <name type="scientific">candidate division CPR2 bacterium GW2011_GWC1_41_48</name>
    <dbReference type="NCBI Taxonomy" id="1618344"/>
    <lineage>
        <taxon>Bacteria</taxon>
        <taxon>Bacteria division CPR2</taxon>
    </lineage>
</organism>
<reference evidence="2 3" key="1">
    <citation type="journal article" date="2015" name="Nature">
        <title>rRNA introns, odd ribosomes, and small enigmatic genomes across a large radiation of phyla.</title>
        <authorList>
            <person name="Brown C.T."/>
            <person name="Hug L.A."/>
            <person name="Thomas B.C."/>
            <person name="Sharon I."/>
            <person name="Castelle C.J."/>
            <person name="Singh A."/>
            <person name="Wilkins M.J."/>
            <person name="Williams K.H."/>
            <person name="Banfield J.F."/>
        </authorList>
    </citation>
    <scope>NUCLEOTIDE SEQUENCE [LARGE SCALE GENOMIC DNA]</scope>
</reference>
<evidence type="ECO:0000256" key="1">
    <source>
        <dbReference type="SAM" id="MobiDB-lite"/>
    </source>
</evidence>
<protein>
    <submittedName>
        <fullName evidence="2">Uncharacterized protein</fullName>
    </submittedName>
</protein>
<dbReference type="AlphaFoldDB" id="A0A0G0W8M5"/>
<accession>A0A0G0W8M5</accession>
<evidence type="ECO:0000313" key="3">
    <source>
        <dbReference type="Proteomes" id="UP000033869"/>
    </source>
</evidence>
<sequence length="39" mass="4127">MGKKSWIPDRVGNDDKMAEVINGEDPVSSSEPALEPIGG</sequence>